<dbReference type="CDD" id="cd01949">
    <property type="entry name" value="GGDEF"/>
    <property type="match status" value="1"/>
</dbReference>
<dbReference type="PANTHER" id="PTHR44757:SF4">
    <property type="entry name" value="DIGUANYLATE CYCLASE DGCE-RELATED"/>
    <property type="match status" value="1"/>
</dbReference>
<dbReference type="PANTHER" id="PTHR44757">
    <property type="entry name" value="DIGUANYLATE CYCLASE DGCP"/>
    <property type="match status" value="1"/>
</dbReference>
<protein>
    <submittedName>
        <fullName evidence="2">PAS sensor diguanylate cyclase and phosphodiesterase</fullName>
    </submittedName>
</protein>
<comment type="caution">
    <text evidence="2">The sequence shown here is derived from an EMBL/GenBank/DDBJ whole genome shotgun (WGS) entry which is preliminary data.</text>
</comment>
<dbReference type="SUPFAM" id="SSF55073">
    <property type="entry name" value="Nucleotide cyclase"/>
    <property type="match status" value="1"/>
</dbReference>
<feature type="non-terminal residue" evidence="2">
    <location>
        <position position="1"/>
    </location>
</feature>
<dbReference type="PROSITE" id="PS50887">
    <property type="entry name" value="GGDEF"/>
    <property type="match status" value="1"/>
</dbReference>
<dbReference type="InterPro" id="IPR000160">
    <property type="entry name" value="GGDEF_dom"/>
</dbReference>
<gene>
    <name evidence="2" type="ORF">B1B_05799</name>
</gene>
<dbReference type="NCBIfam" id="TIGR00254">
    <property type="entry name" value="GGDEF"/>
    <property type="match status" value="1"/>
</dbReference>
<dbReference type="EMBL" id="AUZY01003682">
    <property type="protein sequence ID" value="EQD67818.1"/>
    <property type="molecule type" value="Genomic_DNA"/>
</dbReference>
<organism evidence="2">
    <name type="scientific">mine drainage metagenome</name>
    <dbReference type="NCBI Taxonomy" id="410659"/>
    <lineage>
        <taxon>unclassified sequences</taxon>
        <taxon>metagenomes</taxon>
        <taxon>ecological metagenomes</taxon>
    </lineage>
</organism>
<evidence type="ECO:0000313" key="2">
    <source>
        <dbReference type="EMBL" id="EQD67818.1"/>
    </source>
</evidence>
<name>T1BGS0_9ZZZZ</name>
<dbReference type="AlphaFoldDB" id="T1BGS0"/>
<dbReference type="Pfam" id="PF00990">
    <property type="entry name" value="GGDEF"/>
    <property type="match status" value="1"/>
</dbReference>
<reference evidence="2" key="2">
    <citation type="journal article" date="2014" name="ISME J.">
        <title>Microbial stratification in low pH oxic and suboxic macroscopic growths along an acid mine drainage.</title>
        <authorList>
            <person name="Mendez-Garcia C."/>
            <person name="Mesa V."/>
            <person name="Sprenger R.R."/>
            <person name="Richter M."/>
            <person name="Diez M.S."/>
            <person name="Solano J."/>
            <person name="Bargiela R."/>
            <person name="Golyshina O.V."/>
            <person name="Manteca A."/>
            <person name="Ramos J.L."/>
            <person name="Gallego J.R."/>
            <person name="Llorente I."/>
            <person name="Martins Dos Santos V.A."/>
            <person name="Jensen O.N."/>
            <person name="Pelaez A.I."/>
            <person name="Sanchez J."/>
            <person name="Ferrer M."/>
        </authorList>
    </citation>
    <scope>NUCLEOTIDE SEQUENCE</scope>
</reference>
<feature type="non-terminal residue" evidence="2">
    <location>
        <position position="139"/>
    </location>
</feature>
<dbReference type="Gene3D" id="3.30.70.270">
    <property type="match status" value="1"/>
</dbReference>
<dbReference type="InterPro" id="IPR052155">
    <property type="entry name" value="Biofilm_reg_signaling"/>
</dbReference>
<reference evidence="2" key="1">
    <citation type="submission" date="2013-08" db="EMBL/GenBank/DDBJ databases">
        <authorList>
            <person name="Mendez C."/>
            <person name="Richter M."/>
            <person name="Ferrer M."/>
            <person name="Sanchez J."/>
        </authorList>
    </citation>
    <scope>NUCLEOTIDE SEQUENCE</scope>
</reference>
<accession>T1BGS0</accession>
<proteinExistence type="predicted"/>
<dbReference type="InterPro" id="IPR043128">
    <property type="entry name" value="Rev_trsase/Diguanyl_cyclase"/>
</dbReference>
<evidence type="ECO:0000259" key="1">
    <source>
        <dbReference type="PROSITE" id="PS50887"/>
    </source>
</evidence>
<dbReference type="InterPro" id="IPR029787">
    <property type="entry name" value="Nucleotide_cyclase"/>
</dbReference>
<feature type="domain" description="GGDEF" evidence="1">
    <location>
        <begin position="1"/>
        <end position="96"/>
    </location>
</feature>
<sequence>RVRTADTIARLGGDEFGVLLENCSSSSRHASPRACVQAIHAYRFSWGTTRWSVGASVGVVHISAETESVASVMSAADIACYAAKDEGRNRIHFYESEGRNHPRHREMHWVARVTRAVEQNRLELYFQPIRPLGQEEGIN</sequence>